<feature type="transmembrane region" description="Helical" evidence="1">
    <location>
        <begin position="165"/>
        <end position="187"/>
    </location>
</feature>
<organism evidence="3 4">
    <name type="scientific">Amanita thiersii Skay4041</name>
    <dbReference type="NCBI Taxonomy" id="703135"/>
    <lineage>
        <taxon>Eukaryota</taxon>
        <taxon>Fungi</taxon>
        <taxon>Dikarya</taxon>
        <taxon>Basidiomycota</taxon>
        <taxon>Agaricomycotina</taxon>
        <taxon>Agaricomycetes</taxon>
        <taxon>Agaricomycetidae</taxon>
        <taxon>Agaricales</taxon>
        <taxon>Pluteineae</taxon>
        <taxon>Amanitaceae</taxon>
        <taxon>Amanita</taxon>
    </lineage>
</organism>
<dbReference type="Proteomes" id="UP000242287">
    <property type="component" value="Unassembled WGS sequence"/>
</dbReference>
<reference evidence="3 4" key="1">
    <citation type="submission" date="2014-02" db="EMBL/GenBank/DDBJ databases">
        <title>Transposable element dynamics among asymbiotic and ectomycorrhizal Amanita fungi.</title>
        <authorList>
            <consortium name="DOE Joint Genome Institute"/>
            <person name="Hess J."/>
            <person name="Skrede I."/>
            <person name="Wolfe B."/>
            <person name="LaButti K."/>
            <person name="Ohm R.A."/>
            <person name="Grigoriev I.V."/>
            <person name="Pringle A."/>
        </authorList>
    </citation>
    <scope>NUCLEOTIDE SEQUENCE [LARGE SCALE GENOMIC DNA]</scope>
    <source>
        <strain evidence="3 4">SKay4041</strain>
    </source>
</reference>
<dbReference type="EMBL" id="KZ302131">
    <property type="protein sequence ID" value="PFH47147.1"/>
    <property type="molecule type" value="Genomic_DNA"/>
</dbReference>
<feature type="transmembrane region" description="Helical" evidence="1">
    <location>
        <begin position="123"/>
        <end position="145"/>
    </location>
</feature>
<keyword evidence="1" id="KW-1133">Transmembrane helix</keyword>
<proteinExistence type="predicted"/>
<dbReference type="PANTHER" id="PTHR40465:SF1">
    <property type="entry name" value="DUF6534 DOMAIN-CONTAINING PROTEIN"/>
    <property type="match status" value="1"/>
</dbReference>
<dbReference type="Pfam" id="PF20152">
    <property type="entry name" value="DUF6534"/>
    <property type="match status" value="1"/>
</dbReference>
<evidence type="ECO:0000256" key="1">
    <source>
        <dbReference type="SAM" id="Phobius"/>
    </source>
</evidence>
<evidence type="ECO:0000313" key="3">
    <source>
        <dbReference type="EMBL" id="PFH47147.1"/>
    </source>
</evidence>
<feature type="domain" description="DUF6534" evidence="2">
    <location>
        <begin position="88"/>
        <end position="168"/>
    </location>
</feature>
<dbReference type="PANTHER" id="PTHR40465">
    <property type="entry name" value="CHROMOSOME 1, WHOLE GENOME SHOTGUN SEQUENCE"/>
    <property type="match status" value="1"/>
</dbReference>
<feature type="transmembrane region" description="Helical" evidence="1">
    <location>
        <begin position="12"/>
        <end position="34"/>
    </location>
</feature>
<keyword evidence="4" id="KW-1185">Reference proteome</keyword>
<gene>
    <name evidence="3" type="ORF">AMATHDRAFT_50523</name>
</gene>
<dbReference type="STRING" id="703135.A0A2A9NFW2"/>
<evidence type="ECO:0000313" key="4">
    <source>
        <dbReference type="Proteomes" id="UP000242287"/>
    </source>
</evidence>
<accession>A0A2A9NFW2</accession>
<evidence type="ECO:0000259" key="2">
    <source>
        <dbReference type="Pfam" id="PF20152"/>
    </source>
</evidence>
<feature type="transmembrane region" description="Helical" evidence="1">
    <location>
        <begin position="41"/>
        <end position="62"/>
    </location>
</feature>
<dbReference type="AlphaFoldDB" id="A0A2A9NFW2"/>
<protein>
    <recommendedName>
        <fullName evidence="2">DUF6534 domain-containing protein</fullName>
    </recommendedName>
</protein>
<keyword evidence="1" id="KW-0472">Membrane</keyword>
<dbReference type="OrthoDB" id="2953893at2759"/>
<keyword evidence="1" id="KW-0812">Transmembrane</keyword>
<feature type="transmembrane region" description="Helical" evidence="1">
    <location>
        <begin position="82"/>
        <end position="103"/>
    </location>
</feature>
<name>A0A2A9NFW2_9AGAR</name>
<dbReference type="InterPro" id="IPR045339">
    <property type="entry name" value="DUF6534"/>
</dbReference>
<sequence>MLILDQVGWQWFSIPLMTGAISAITQIFYAWRIWILSHRPYIPIVITLLALVQGGAGIWSGVNAKLIGIFSQIQTRNGTSTIVWLVGTAVCDVLIAVCMIYYLSKSRAGFRATNELLVKLIRITVETGLVTAAVAVVDLAMFLAFKDANYHIVPSITLSKLYSNSLLVVSTWILSHTACFKILLCIATQRPGADFRWSEHWIFGDGWYTVMDASKHTPAVNPL</sequence>